<dbReference type="AlphaFoldDB" id="A0A414M9C4"/>
<gene>
    <name evidence="2" type="ORF">DW701_11620</name>
</gene>
<evidence type="ECO:0000313" key="3">
    <source>
        <dbReference type="Proteomes" id="UP000283538"/>
    </source>
</evidence>
<feature type="domain" description="KaiA C-terminal" evidence="1">
    <location>
        <begin position="1"/>
        <end position="21"/>
    </location>
</feature>
<dbReference type="Proteomes" id="UP000283538">
    <property type="component" value="Unassembled WGS sequence"/>
</dbReference>
<dbReference type="GO" id="GO:0007623">
    <property type="term" value="P:circadian rhythm"/>
    <property type="evidence" value="ECO:0007669"/>
    <property type="project" value="InterPro"/>
</dbReference>
<dbReference type="EMBL" id="QSLA01000013">
    <property type="protein sequence ID" value="RHF07137.1"/>
    <property type="molecule type" value="Genomic_DNA"/>
</dbReference>
<evidence type="ECO:0000313" key="2">
    <source>
        <dbReference type="EMBL" id="RHF07137.1"/>
    </source>
</evidence>
<organism evidence="2 3">
    <name type="scientific">Bacteroides eggerthii</name>
    <dbReference type="NCBI Taxonomy" id="28111"/>
    <lineage>
        <taxon>Bacteria</taxon>
        <taxon>Pseudomonadati</taxon>
        <taxon>Bacteroidota</taxon>
        <taxon>Bacteroidia</taxon>
        <taxon>Bacteroidales</taxon>
        <taxon>Bacteroidaceae</taxon>
        <taxon>Bacteroides</taxon>
    </lineage>
</organism>
<evidence type="ECO:0000259" key="1">
    <source>
        <dbReference type="PROSITE" id="PS51431"/>
    </source>
</evidence>
<dbReference type="InterPro" id="IPR020856">
    <property type="entry name" value="Circadian_clock_protein_KaiA_C"/>
</dbReference>
<accession>A0A414M9C4</accession>
<sequence>MLSLLSVCPHPCKAWRKKIPERSEDDFFPDNQPGRAALRELRGKQLFLQQEMRMLSLCLRHKKRGTPYCMRLPKTDGRIYVRYVCSIRGNVP</sequence>
<proteinExistence type="predicted"/>
<comment type="caution">
    <text evidence="2">The sequence shown here is derived from an EMBL/GenBank/DDBJ whole genome shotgun (WGS) entry which is preliminary data.</text>
</comment>
<name>A0A414M9C4_9BACE</name>
<dbReference type="PROSITE" id="PS51431">
    <property type="entry name" value="KAIA_C"/>
    <property type="match status" value="1"/>
</dbReference>
<protein>
    <recommendedName>
        <fullName evidence="1">KaiA C-terminal domain-containing protein</fullName>
    </recommendedName>
</protein>
<reference evidence="2 3" key="1">
    <citation type="submission" date="2018-08" db="EMBL/GenBank/DDBJ databases">
        <title>A genome reference for cultivated species of the human gut microbiota.</title>
        <authorList>
            <person name="Zou Y."/>
            <person name="Xue W."/>
            <person name="Luo G."/>
        </authorList>
    </citation>
    <scope>NUCLEOTIDE SEQUENCE [LARGE SCALE GENOMIC DNA]</scope>
    <source>
        <strain evidence="2 3">AM26-26AC</strain>
    </source>
</reference>